<evidence type="ECO:0000313" key="3">
    <source>
        <dbReference type="Proteomes" id="UP000753724"/>
    </source>
</evidence>
<gene>
    <name evidence="2" type="ORF">GTZ99_10140</name>
</gene>
<protein>
    <submittedName>
        <fullName evidence="2">DUF4402 domain-containing protein</fullName>
    </submittedName>
</protein>
<name>A0ABW9XEQ1_9SPHN</name>
<reference evidence="3" key="1">
    <citation type="submission" date="2020-01" db="EMBL/GenBank/DDBJ databases">
        <title>Sphingomonas sp. strain CSW-10.</title>
        <authorList>
            <person name="Chen W.-M."/>
        </authorList>
    </citation>
    <scope>NUCLEOTIDE SEQUENCE [LARGE SCALE GENOMIC DNA]</scope>
    <source>
        <strain evidence="3">FSY-8</strain>
    </source>
</reference>
<evidence type="ECO:0000313" key="2">
    <source>
        <dbReference type="EMBL" id="NBC36917.1"/>
    </source>
</evidence>
<dbReference type="EMBL" id="JAAAPO010000003">
    <property type="protein sequence ID" value="NBC36917.1"/>
    <property type="molecule type" value="Genomic_DNA"/>
</dbReference>
<keyword evidence="3" id="KW-1185">Reference proteome</keyword>
<organism evidence="2 3">
    <name type="scientific">Novosphingobium ovatum</name>
    <dbReference type="NCBI Taxonomy" id="1908523"/>
    <lineage>
        <taxon>Bacteria</taxon>
        <taxon>Pseudomonadati</taxon>
        <taxon>Pseudomonadota</taxon>
        <taxon>Alphaproteobacteria</taxon>
        <taxon>Sphingomonadales</taxon>
        <taxon>Sphingomonadaceae</taxon>
        <taxon>Novosphingobium</taxon>
    </lineage>
</organism>
<proteinExistence type="predicted"/>
<feature type="chain" id="PRO_5045066751" evidence="1">
    <location>
        <begin position="25"/>
        <end position="192"/>
    </location>
</feature>
<dbReference type="Proteomes" id="UP000753724">
    <property type="component" value="Unassembled WGS sequence"/>
</dbReference>
<accession>A0ABW9XEQ1</accession>
<keyword evidence="1" id="KW-0732">Signal</keyword>
<evidence type="ECO:0000256" key="1">
    <source>
        <dbReference type="SAM" id="SignalP"/>
    </source>
</evidence>
<comment type="caution">
    <text evidence="2">The sequence shown here is derived from an EMBL/GenBank/DDBJ whole genome shotgun (WGS) entry which is preliminary data.</text>
</comment>
<feature type="signal peptide" evidence="1">
    <location>
        <begin position="1"/>
        <end position="24"/>
    </location>
</feature>
<dbReference type="Pfam" id="PF14352">
    <property type="entry name" value="DUF4402"/>
    <property type="match status" value="1"/>
</dbReference>
<dbReference type="RefSeq" id="WP_161718399.1">
    <property type="nucleotide sequence ID" value="NZ_JAAAPO010000003.1"/>
</dbReference>
<sequence>MRAPLPLIAIAALVGLALPCAAQAASGHSSSATGAAMATVIRPLTVAKLSDLVFGNITMAFSQDGTVTVAADKSGATYTGGARPLCGLSGCGSVAVAEFQVTGEAERFYTISVPTEVSAQGISLEPSTRGQAVKAVTVDSLSVFAASTGSATTGRLDSSGQDTFSVGGRLILPLNSASAAYSATVPVIVTYI</sequence>
<dbReference type="InterPro" id="IPR025514">
    <property type="entry name" value="DUF4402"/>
</dbReference>